<protein>
    <submittedName>
        <fullName evidence="2">Uncharacterized protein</fullName>
    </submittedName>
</protein>
<keyword evidence="3" id="KW-1185">Reference proteome</keyword>
<evidence type="ECO:0000256" key="1">
    <source>
        <dbReference type="SAM" id="MobiDB-lite"/>
    </source>
</evidence>
<proteinExistence type="predicted"/>
<sequence>MGNVNSTVPKEGQGHPELFYRGVTATSQARFTASELYFGQALDEHPGREFWDTLMRGVTASAAPQRCRSRAAVRQSDTRRTAVQYDWELNADASWNVLTSPSRADAVPRHRDADGDLQLCPTAAFVESDAEEGGAVREMREDEGHRPNRLEVSLPLDQRLTDILDFFRMLADIAHTYFELLPTTRHRKKVTSLAARYCLLTISHTQVLLHCLALWKKEHLGSDGGGFIDYEKKRGLNRGSVAVAVAVAVSDTTAPLDGTGDGRERRSQTASALFTLALVEANCRYYCVSFLMNYATLLLRAQRDVSSSQKRDGICANTLAHVDAIFQLARGAAAEYPNEYLSQLIVDHIPASTIAAGASRASAHCLGARSKAEHVLPLCRNPHRYVYTSTVAWDPTASALFPPECVHHVRLSLTSSANSDAAVQVASPAQRMSYHYTSWQSAVVFLAVPGCSLYTLQRSLPHFVPGKGTLAHKTEVLAREAGNDDAEATAATYRGHEAAPAEASESPVDVPAFGTRRRPRSRATESMTPAQRKALAKRCRDALMRNGRRMNTDLNLSDEHTCVVLCLHEAVLTSCPALMCAVEQLSLAGQSDAIWPYVCALEHVVESLNGPASAEVHMLRTALEQGPGHRG</sequence>
<dbReference type="AlphaFoldDB" id="A0AAW0F6P3"/>
<dbReference type="EMBL" id="JAECZO010000022">
    <property type="protein sequence ID" value="KAK7201915.1"/>
    <property type="molecule type" value="Genomic_DNA"/>
</dbReference>
<dbReference type="Proteomes" id="UP001430356">
    <property type="component" value="Unassembled WGS sequence"/>
</dbReference>
<evidence type="ECO:0000313" key="3">
    <source>
        <dbReference type="Proteomes" id="UP001430356"/>
    </source>
</evidence>
<dbReference type="PANTHER" id="PTHR40744">
    <property type="entry name" value="SODIUM STIBOGLUCONATE RESISTANCE PROTEIN-RELATED"/>
    <property type="match status" value="1"/>
</dbReference>
<gene>
    <name evidence="2" type="ORF">NESM_000259100</name>
</gene>
<reference evidence="2 3" key="1">
    <citation type="journal article" date="2021" name="MBio">
        <title>A New Model Trypanosomatid, Novymonas esmeraldas: Genomic Perception of Its 'Candidatus Pandoraea novymonadis' Endosymbiont.</title>
        <authorList>
            <person name="Zakharova A."/>
            <person name="Saura A."/>
            <person name="Butenko A."/>
            <person name="Podesvova L."/>
            <person name="Warmusova S."/>
            <person name="Kostygov A.Y."/>
            <person name="Nenarokova A."/>
            <person name="Lukes J."/>
            <person name="Opperdoes F.R."/>
            <person name="Yurchenko V."/>
        </authorList>
    </citation>
    <scope>NUCLEOTIDE SEQUENCE [LARGE SCALE GENOMIC DNA]</scope>
    <source>
        <strain evidence="2 3">E262AT.01</strain>
    </source>
</reference>
<accession>A0AAW0F6P3</accession>
<evidence type="ECO:0000313" key="2">
    <source>
        <dbReference type="EMBL" id="KAK7201915.1"/>
    </source>
</evidence>
<name>A0AAW0F6P3_9TRYP</name>
<feature type="region of interest" description="Disordered" evidence="1">
    <location>
        <begin position="497"/>
        <end position="531"/>
    </location>
</feature>
<dbReference type="PANTHER" id="PTHR40744:SF1">
    <property type="entry name" value="SODIUM STIBOGLUCONATE RESISTANCE PROTEIN"/>
    <property type="match status" value="1"/>
</dbReference>
<comment type="caution">
    <text evidence="2">The sequence shown here is derived from an EMBL/GenBank/DDBJ whole genome shotgun (WGS) entry which is preliminary data.</text>
</comment>
<organism evidence="2 3">
    <name type="scientific">Novymonas esmeraldas</name>
    <dbReference type="NCBI Taxonomy" id="1808958"/>
    <lineage>
        <taxon>Eukaryota</taxon>
        <taxon>Discoba</taxon>
        <taxon>Euglenozoa</taxon>
        <taxon>Kinetoplastea</taxon>
        <taxon>Metakinetoplastina</taxon>
        <taxon>Trypanosomatida</taxon>
        <taxon>Trypanosomatidae</taxon>
        <taxon>Novymonas</taxon>
    </lineage>
</organism>